<keyword evidence="1" id="KW-0805">Transcription regulation</keyword>
<feature type="region of interest" description="Disordered" evidence="4">
    <location>
        <begin position="1"/>
        <end position="31"/>
    </location>
</feature>
<dbReference type="PANTHER" id="PTHR46796:SF2">
    <property type="entry name" value="TRANSCRIPTIONAL REGULATORY PROTEIN"/>
    <property type="match status" value="1"/>
</dbReference>
<feature type="domain" description="HTH araC/xylS-type" evidence="5">
    <location>
        <begin position="41"/>
        <end position="138"/>
    </location>
</feature>
<dbReference type="SMART" id="SM00342">
    <property type="entry name" value="HTH_ARAC"/>
    <property type="match status" value="1"/>
</dbReference>
<dbReference type="AlphaFoldDB" id="A0A5P2VZA3"/>
<organism evidence="6 7">
    <name type="scientific">Streptomyces nodosus</name>
    <dbReference type="NCBI Taxonomy" id="40318"/>
    <lineage>
        <taxon>Bacteria</taxon>
        <taxon>Bacillati</taxon>
        <taxon>Actinomycetota</taxon>
        <taxon>Actinomycetes</taxon>
        <taxon>Kitasatosporales</taxon>
        <taxon>Streptomycetaceae</taxon>
        <taxon>Streptomyces</taxon>
    </lineage>
</organism>
<evidence type="ECO:0000256" key="3">
    <source>
        <dbReference type="ARBA" id="ARBA00023163"/>
    </source>
</evidence>
<dbReference type="PROSITE" id="PS01124">
    <property type="entry name" value="HTH_ARAC_FAMILY_2"/>
    <property type="match status" value="1"/>
</dbReference>
<accession>A0A5P2VZA3</accession>
<evidence type="ECO:0000313" key="7">
    <source>
        <dbReference type="Proteomes" id="UP000325763"/>
    </source>
</evidence>
<dbReference type="OrthoDB" id="3172070at2"/>
<dbReference type="KEGG" id="snq:CP978_00950"/>
<dbReference type="InterPro" id="IPR018060">
    <property type="entry name" value="HTH_AraC"/>
</dbReference>
<name>A0A5P2VZA3_9ACTN</name>
<evidence type="ECO:0000256" key="2">
    <source>
        <dbReference type="ARBA" id="ARBA00023125"/>
    </source>
</evidence>
<gene>
    <name evidence="6" type="ORF">CP978_00950</name>
</gene>
<feature type="compositionally biased region" description="Low complexity" evidence="4">
    <location>
        <begin position="1"/>
        <end position="12"/>
    </location>
</feature>
<dbReference type="Proteomes" id="UP000325763">
    <property type="component" value="Chromosome"/>
</dbReference>
<evidence type="ECO:0000259" key="5">
    <source>
        <dbReference type="PROSITE" id="PS01124"/>
    </source>
</evidence>
<dbReference type="Gene3D" id="1.10.10.60">
    <property type="entry name" value="Homeodomain-like"/>
    <property type="match status" value="2"/>
</dbReference>
<feature type="compositionally biased region" description="Basic residues" evidence="4">
    <location>
        <begin position="13"/>
        <end position="31"/>
    </location>
</feature>
<evidence type="ECO:0000256" key="4">
    <source>
        <dbReference type="SAM" id="MobiDB-lite"/>
    </source>
</evidence>
<dbReference type="PANTHER" id="PTHR46796">
    <property type="entry name" value="HTH-TYPE TRANSCRIPTIONAL ACTIVATOR RHAS-RELATED"/>
    <property type="match status" value="1"/>
</dbReference>
<dbReference type="InterPro" id="IPR050204">
    <property type="entry name" value="AraC_XylS_family_regulators"/>
</dbReference>
<keyword evidence="2" id="KW-0238">DNA-binding</keyword>
<keyword evidence="3" id="KW-0804">Transcription</keyword>
<dbReference type="EMBL" id="CP023747">
    <property type="protein sequence ID" value="QEV37336.1"/>
    <property type="molecule type" value="Genomic_DNA"/>
</dbReference>
<sequence length="163" mass="17830">MACCSRRPTSSPSRRRSRDGGRRRPGRRARPARPWVSISVLTAPTLLRERFAEDLSIGELAQVAGCSRYVLYRCFRTAYGFAPSEYQRDLRLRRARALLAGGTAPSSTAAETGFADQAHLTSYFTHTYGMTPSAYRTAAHGGQAHVRPISVITGDPRPTSGAT</sequence>
<dbReference type="GO" id="GO:0003700">
    <property type="term" value="F:DNA-binding transcription factor activity"/>
    <property type="evidence" value="ECO:0007669"/>
    <property type="project" value="InterPro"/>
</dbReference>
<proteinExistence type="predicted"/>
<protein>
    <submittedName>
        <fullName evidence="6">AraC family transcriptional regulator</fullName>
    </submittedName>
</protein>
<dbReference type="GO" id="GO:0043565">
    <property type="term" value="F:sequence-specific DNA binding"/>
    <property type="evidence" value="ECO:0007669"/>
    <property type="project" value="InterPro"/>
</dbReference>
<evidence type="ECO:0000256" key="1">
    <source>
        <dbReference type="ARBA" id="ARBA00023015"/>
    </source>
</evidence>
<reference evidence="6 7" key="1">
    <citation type="submission" date="2017-09" db="EMBL/GenBank/DDBJ databases">
        <title>Streptomyces genome completion.</title>
        <authorList>
            <person name="Lee N."/>
            <person name="Cho B.-K."/>
        </authorList>
    </citation>
    <scope>NUCLEOTIDE SEQUENCE [LARGE SCALE GENOMIC DNA]</scope>
    <source>
        <strain evidence="6 7">ATCC 14899</strain>
    </source>
</reference>
<dbReference type="Pfam" id="PF12833">
    <property type="entry name" value="HTH_18"/>
    <property type="match status" value="1"/>
</dbReference>
<dbReference type="InterPro" id="IPR009057">
    <property type="entry name" value="Homeodomain-like_sf"/>
</dbReference>
<evidence type="ECO:0000313" key="6">
    <source>
        <dbReference type="EMBL" id="QEV37336.1"/>
    </source>
</evidence>
<dbReference type="SUPFAM" id="SSF46689">
    <property type="entry name" value="Homeodomain-like"/>
    <property type="match status" value="2"/>
</dbReference>